<evidence type="ECO:0008006" key="4">
    <source>
        <dbReference type="Google" id="ProtNLM"/>
    </source>
</evidence>
<dbReference type="Proteomes" id="UP000076967">
    <property type="component" value="Unassembled WGS sequence"/>
</dbReference>
<reference evidence="2 3" key="1">
    <citation type="submission" date="2016-03" db="EMBL/GenBank/DDBJ databases">
        <title>Draft genome sequence of Paenibacillus glacialis DSM 22343.</title>
        <authorList>
            <person name="Shin S.-K."/>
            <person name="Yi H."/>
        </authorList>
    </citation>
    <scope>NUCLEOTIDE SEQUENCE [LARGE SCALE GENOMIC DNA]</scope>
    <source>
        <strain evidence="2 3">DSM 22343</strain>
    </source>
</reference>
<keyword evidence="1" id="KW-0812">Transmembrane</keyword>
<feature type="transmembrane region" description="Helical" evidence="1">
    <location>
        <begin position="7"/>
        <end position="30"/>
    </location>
</feature>
<dbReference type="EMBL" id="LVJH01000002">
    <property type="protein sequence ID" value="OAB45926.1"/>
    <property type="molecule type" value="Genomic_DNA"/>
</dbReference>
<evidence type="ECO:0000313" key="2">
    <source>
        <dbReference type="EMBL" id="OAB45926.1"/>
    </source>
</evidence>
<gene>
    <name evidence="2" type="ORF">PGLA_00585</name>
</gene>
<dbReference type="OrthoDB" id="2679444at2"/>
<proteinExistence type="predicted"/>
<accession>A0A168NM29</accession>
<organism evidence="2 3">
    <name type="scientific">Paenibacillus glacialis</name>
    <dbReference type="NCBI Taxonomy" id="494026"/>
    <lineage>
        <taxon>Bacteria</taxon>
        <taxon>Bacillati</taxon>
        <taxon>Bacillota</taxon>
        <taxon>Bacilli</taxon>
        <taxon>Bacillales</taxon>
        <taxon>Paenibacillaceae</taxon>
        <taxon>Paenibacillus</taxon>
    </lineage>
</organism>
<protein>
    <recommendedName>
        <fullName evidence="4">DUF2768 domain-containing protein</fullName>
    </recommendedName>
</protein>
<keyword evidence="1" id="KW-1133">Transmembrane helix</keyword>
<feature type="transmembrane region" description="Helical" evidence="1">
    <location>
        <begin position="42"/>
        <end position="61"/>
    </location>
</feature>
<dbReference type="RefSeq" id="WP_068527264.1">
    <property type="nucleotide sequence ID" value="NZ_LVJH01000002.1"/>
</dbReference>
<keyword evidence="3" id="KW-1185">Reference proteome</keyword>
<evidence type="ECO:0000256" key="1">
    <source>
        <dbReference type="SAM" id="Phobius"/>
    </source>
</evidence>
<evidence type="ECO:0000313" key="3">
    <source>
        <dbReference type="Proteomes" id="UP000076967"/>
    </source>
</evidence>
<sequence>MAQVFEILYWIAIVGMSAALALTTLMIFAIGFKFIKSKRTALGFSCIGFSILMASLIVFMVNHTFILPAS</sequence>
<keyword evidence="1" id="KW-0472">Membrane</keyword>
<comment type="caution">
    <text evidence="2">The sequence shown here is derived from an EMBL/GenBank/DDBJ whole genome shotgun (WGS) entry which is preliminary data.</text>
</comment>
<dbReference type="AlphaFoldDB" id="A0A168NM29"/>
<dbReference type="STRING" id="494026.PGLA_00585"/>
<name>A0A168NM29_9BACL</name>